<protein>
    <submittedName>
        <fullName evidence="7">Polysaccharide biosynthesis protein</fullName>
    </submittedName>
</protein>
<dbReference type="AlphaFoldDB" id="A0A2U2J0S3"/>
<sequence>MSDITRGDVARGAGLAGLARAGALIEALAQPLFIWLFGLATYGLYVVLWGAINLVSNIVDLSMTSALQRVVPTIDEEERAHGAVKFALLVSVLPATLIAALVALNAEAVAGLVSAAPEDQGALPQAIRLFVWALPLWTFIEVATSAARARRAFGPEIRLRIFWEQIARIAFAVLFFAVGFDSIGLMTAHLCSLALTAALCVPLLARYYDLRLLLRASMGGTMARTLLASGLALLPANLSRRLLIDAPPVVLNLLLPGARGAVAAGLFEIARKISTVPLVVRQAFQYVMAPLASAQARADRGALGPLYRFASRVSTALVVPLAGLLVFAGADILSVYRPEAAAALPLLHVLVTARAIEAIVGPATPIVEMTGHRLLPVVNSFAGVALWATLVAWLVPPMGAMGMALAVGAATLLIAYAATMELRLSDGLSPFDRKLALALAIAVAGVGLMALAEHLTQGPARFAAVLTLWALTSWCALRFGLQRSDREAFGTVARKLRLV</sequence>
<evidence type="ECO:0000313" key="8">
    <source>
        <dbReference type="Proteomes" id="UP000245916"/>
    </source>
</evidence>
<proteinExistence type="predicted"/>
<keyword evidence="5 6" id="KW-0472">Membrane</keyword>
<dbReference type="Proteomes" id="UP000245916">
    <property type="component" value="Unassembled WGS sequence"/>
</dbReference>
<dbReference type="PANTHER" id="PTHR30250">
    <property type="entry name" value="PST FAMILY PREDICTED COLANIC ACID TRANSPORTER"/>
    <property type="match status" value="1"/>
</dbReference>
<feature type="transmembrane region" description="Helical" evidence="6">
    <location>
        <begin position="161"/>
        <end position="180"/>
    </location>
</feature>
<dbReference type="GO" id="GO:0005886">
    <property type="term" value="C:plasma membrane"/>
    <property type="evidence" value="ECO:0007669"/>
    <property type="project" value="UniProtKB-SubCell"/>
</dbReference>
<evidence type="ECO:0000313" key="7">
    <source>
        <dbReference type="EMBL" id="PWG01933.1"/>
    </source>
</evidence>
<feature type="transmembrane region" description="Helical" evidence="6">
    <location>
        <begin position="32"/>
        <end position="55"/>
    </location>
</feature>
<accession>A0A2U2J0S3</accession>
<gene>
    <name evidence="7" type="ORF">DF286_02900</name>
</gene>
<feature type="transmembrane region" description="Helical" evidence="6">
    <location>
        <begin position="86"/>
        <end position="106"/>
    </location>
</feature>
<evidence type="ECO:0000256" key="3">
    <source>
        <dbReference type="ARBA" id="ARBA00022692"/>
    </source>
</evidence>
<feature type="transmembrane region" description="Helical" evidence="6">
    <location>
        <begin position="374"/>
        <end position="395"/>
    </location>
</feature>
<reference evidence="7 8" key="1">
    <citation type="submission" date="2018-05" db="EMBL/GenBank/DDBJ databases">
        <title>Genome of Sphingosinicella humi QZX222.</title>
        <authorList>
            <person name="Qiao Z."/>
            <person name="Wang G."/>
        </authorList>
    </citation>
    <scope>NUCLEOTIDE SEQUENCE [LARGE SCALE GENOMIC DNA]</scope>
    <source>
        <strain evidence="7 8">QZX222</strain>
    </source>
</reference>
<feature type="transmembrane region" description="Helical" evidence="6">
    <location>
        <begin position="186"/>
        <end position="205"/>
    </location>
</feature>
<feature type="transmembrane region" description="Helical" evidence="6">
    <location>
        <begin position="401"/>
        <end position="422"/>
    </location>
</feature>
<keyword evidence="2" id="KW-1003">Cell membrane</keyword>
<dbReference type="RefSeq" id="WP_109270073.1">
    <property type="nucleotide sequence ID" value="NZ_QFFF01000001.1"/>
</dbReference>
<evidence type="ECO:0000256" key="6">
    <source>
        <dbReference type="SAM" id="Phobius"/>
    </source>
</evidence>
<feature type="transmembrane region" description="Helical" evidence="6">
    <location>
        <begin position="458"/>
        <end position="477"/>
    </location>
</feature>
<feature type="transmembrane region" description="Helical" evidence="6">
    <location>
        <begin position="342"/>
        <end position="362"/>
    </location>
</feature>
<comment type="caution">
    <text evidence="7">The sequence shown here is derived from an EMBL/GenBank/DDBJ whole genome shotgun (WGS) entry which is preliminary data.</text>
</comment>
<evidence type="ECO:0000256" key="1">
    <source>
        <dbReference type="ARBA" id="ARBA00004651"/>
    </source>
</evidence>
<dbReference type="InterPro" id="IPR050833">
    <property type="entry name" value="Poly_Biosynth_Transport"/>
</dbReference>
<keyword evidence="3 6" id="KW-0812">Transmembrane</keyword>
<organism evidence="7 8">
    <name type="scientific">Allosphingosinicella humi</name>
    <dbReference type="NCBI Taxonomy" id="2068657"/>
    <lineage>
        <taxon>Bacteria</taxon>
        <taxon>Pseudomonadati</taxon>
        <taxon>Pseudomonadota</taxon>
        <taxon>Alphaproteobacteria</taxon>
        <taxon>Sphingomonadales</taxon>
        <taxon>Sphingomonadaceae</taxon>
        <taxon>Allosphingosinicella</taxon>
    </lineage>
</organism>
<feature type="transmembrane region" description="Helical" evidence="6">
    <location>
        <begin position="316"/>
        <end position="336"/>
    </location>
</feature>
<keyword evidence="8" id="KW-1185">Reference proteome</keyword>
<feature type="transmembrane region" description="Helical" evidence="6">
    <location>
        <begin position="434"/>
        <end position="452"/>
    </location>
</feature>
<comment type="subcellular location">
    <subcellularLocation>
        <location evidence="1">Cell membrane</location>
        <topology evidence="1">Multi-pass membrane protein</topology>
    </subcellularLocation>
</comment>
<dbReference type="PANTHER" id="PTHR30250:SF11">
    <property type="entry name" value="O-ANTIGEN TRANSPORTER-RELATED"/>
    <property type="match status" value="1"/>
</dbReference>
<evidence type="ECO:0000256" key="5">
    <source>
        <dbReference type="ARBA" id="ARBA00023136"/>
    </source>
</evidence>
<evidence type="ECO:0000256" key="4">
    <source>
        <dbReference type="ARBA" id="ARBA00022989"/>
    </source>
</evidence>
<keyword evidence="4 6" id="KW-1133">Transmembrane helix</keyword>
<feature type="transmembrane region" description="Helical" evidence="6">
    <location>
        <begin position="126"/>
        <end position="149"/>
    </location>
</feature>
<dbReference type="EMBL" id="QFFF01000001">
    <property type="protein sequence ID" value="PWG01933.1"/>
    <property type="molecule type" value="Genomic_DNA"/>
</dbReference>
<name>A0A2U2J0S3_9SPHN</name>
<evidence type="ECO:0000256" key="2">
    <source>
        <dbReference type="ARBA" id="ARBA00022475"/>
    </source>
</evidence>